<feature type="region of interest" description="Disordered" evidence="1">
    <location>
        <begin position="189"/>
        <end position="224"/>
    </location>
</feature>
<gene>
    <name evidence="2" type="ORF">L9F63_016534</name>
</gene>
<reference evidence="2" key="1">
    <citation type="journal article" date="2023" name="IScience">
        <title>Live-bearing cockroach genome reveals convergent evolutionary mechanisms linked to viviparity in insects and beyond.</title>
        <authorList>
            <person name="Fouks B."/>
            <person name="Harrison M.C."/>
            <person name="Mikhailova A.A."/>
            <person name="Marchal E."/>
            <person name="English S."/>
            <person name="Carruthers M."/>
            <person name="Jennings E.C."/>
            <person name="Chiamaka E.L."/>
            <person name="Frigard R.A."/>
            <person name="Pippel M."/>
            <person name="Attardo G.M."/>
            <person name="Benoit J.B."/>
            <person name="Bornberg-Bauer E."/>
            <person name="Tobe S.S."/>
        </authorList>
    </citation>
    <scope>NUCLEOTIDE SEQUENCE</scope>
    <source>
        <strain evidence="2">Stay&amp;Tobe</strain>
    </source>
</reference>
<dbReference type="Proteomes" id="UP001233999">
    <property type="component" value="Unassembled WGS sequence"/>
</dbReference>
<accession>A0AAD8A299</accession>
<feature type="non-terminal residue" evidence="2">
    <location>
        <position position="368"/>
    </location>
</feature>
<name>A0AAD8A299_DIPPU</name>
<evidence type="ECO:0000313" key="2">
    <source>
        <dbReference type="EMBL" id="KAJ9590447.1"/>
    </source>
</evidence>
<feature type="non-terminal residue" evidence="2">
    <location>
        <position position="1"/>
    </location>
</feature>
<feature type="compositionally biased region" description="Polar residues" evidence="1">
    <location>
        <begin position="193"/>
        <end position="202"/>
    </location>
</feature>
<evidence type="ECO:0000256" key="1">
    <source>
        <dbReference type="SAM" id="MobiDB-lite"/>
    </source>
</evidence>
<sequence length="368" mass="41513">LEYDRGICDHLIDQDLEAALKAIEGDEQFDPYSLAYVKFTPSASNPHPEFADEVYFPPQSEEEEEVDKDLVMPPGSVDEYTNSSTESYQVQFESVMIGSCHMKLLSKFELGQNQSYELGSYLHIQISFVEVGGSQGPAHIRYRYPKSILPVKKSYPTTPSGPKHRRSSPLSAESILLAKLLKPSESKGEIFTHNYNTPNSFRESFESHDGPENSADFPNSQDIEQPVNDEQNAINLTPEQFNEILHQINDRYIRLPEMETSTENENTKQRREGTAYTEGGLVYLPEQNRDVLDDGLDALLDEYDALDRGFKRRERLDVKKPGPFFSTPSSSLSIAGPFTDMAPATTGYIQNSRSTGVEINVHPIMRKL</sequence>
<proteinExistence type="predicted"/>
<protein>
    <submittedName>
        <fullName evidence="2">Uncharacterized protein</fullName>
    </submittedName>
</protein>
<organism evidence="2 3">
    <name type="scientific">Diploptera punctata</name>
    <name type="common">Pacific beetle cockroach</name>
    <dbReference type="NCBI Taxonomy" id="6984"/>
    <lineage>
        <taxon>Eukaryota</taxon>
        <taxon>Metazoa</taxon>
        <taxon>Ecdysozoa</taxon>
        <taxon>Arthropoda</taxon>
        <taxon>Hexapoda</taxon>
        <taxon>Insecta</taxon>
        <taxon>Pterygota</taxon>
        <taxon>Neoptera</taxon>
        <taxon>Polyneoptera</taxon>
        <taxon>Dictyoptera</taxon>
        <taxon>Blattodea</taxon>
        <taxon>Blaberoidea</taxon>
        <taxon>Blaberidae</taxon>
        <taxon>Diplopterinae</taxon>
        <taxon>Diploptera</taxon>
    </lineage>
</organism>
<keyword evidence="3" id="KW-1185">Reference proteome</keyword>
<dbReference type="AlphaFoldDB" id="A0AAD8A299"/>
<dbReference type="EMBL" id="JASPKZ010004216">
    <property type="protein sequence ID" value="KAJ9590447.1"/>
    <property type="molecule type" value="Genomic_DNA"/>
</dbReference>
<evidence type="ECO:0000313" key="3">
    <source>
        <dbReference type="Proteomes" id="UP001233999"/>
    </source>
</evidence>
<comment type="caution">
    <text evidence="2">The sequence shown here is derived from an EMBL/GenBank/DDBJ whole genome shotgun (WGS) entry which is preliminary data.</text>
</comment>
<reference evidence="2" key="2">
    <citation type="submission" date="2023-05" db="EMBL/GenBank/DDBJ databases">
        <authorList>
            <person name="Fouks B."/>
        </authorList>
    </citation>
    <scope>NUCLEOTIDE SEQUENCE</scope>
    <source>
        <strain evidence="2">Stay&amp;Tobe</strain>
        <tissue evidence="2">Testes</tissue>
    </source>
</reference>